<evidence type="ECO:0000313" key="13">
    <source>
        <dbReference type="Proteomes" id="UP000694850"/>
    </source>
</evidence>
<keyword evidence="6 11" id="KW-0472">Membrane</keyword>
<dbReference type="PANTHER" id="PTHR11334:SF29">
    <property type="entry name" value="MAS-RELATED G-PROTEIN COUPLED RECEPTOR MEMBER X2"/>
    <property type="match status" value="1"/>
</dbReference>
<evidence type="ECO:0000256" key="5">
    <source>
        <dbReference type="ARBA" id="ARBA00023040"/>
    </source>
</evidence>
<dbReference type="GeneID" id="103209873"/>
<organism evidence="13 14">
    <name type="scientific">Orycteropus afer afer</name>
    <dbReference type="NCBI Taxonomy" id="1230840"/>
    <lineage>
        <taxon>Eukaryota</taxon>
        <taxon>Metazoa</taxon>
        <taxon>Chordata</taxon>
        <taxon>Craniata</taxon>
        <taxon>Vertebrata</taxon>
        <taxon>Euteleostomi</taxon>
        <taxon>Mammalia</taxon>
        <taxon>Eutheria</taxon>
        <taxon>Afrotheria</taxon>
        <taxon>Tubulidentata</taxon>
        <taxon>Orycteropodidae</taxon>
        <taxon>Orycteropus</taxon>
    </lineage>
</organism>
<keyword evidence="8 9" id="KW-0807">Transducer</keyword>
<keyword evidence="4 11" id="KW-1133">Transmembrane helix</keyword>
<dbReference type="AlphaFoldDB" id="A0A8B7B1B6"/>
<feature type="transmembrane region" description="Helical" evidence="11">
    <location>
        <begin position="97"/>
        <end position="122"/>
    </location>
</feature>
<feature type="domain" description="G-protein coupled receptors family 1 profile" evidence="12">
    <location>
        <begin position="47"/>
        <end position="278"/>
    </location>
</feature>
<dbReference type="Pfam" id="PF00001">
    <property type="entry name" value="7tm_1"/>
    <property type="match status" value="1"/>
</dbReference>
<evidence type="ECO:0000313" key="14">
    <source>
        <dbReference type="RefSeq" id="XP_007953968.1"/>
    </source>
</evidence>
<protein>
    <submittedName>
        <fullName evidence="14">Mas-related G-protein coupled receptor member X2-like</fullName>
    </submittedName>
</protein>
<dbReference type="InterPro" id="IPR000276">
    <property type="entry name" value="GPCR_Rhodpsn"/>
</dbReference>
<evidence type="ECO:0000259" key="12">
    <source>
        <dbReference type="PROSITE" id="PS50262"/>
    </source>
</evidence>
<evidence type="ECO:0000256" key="3">
    <source>
        <dbReference type="ARBA" id="ARBA00022692"/>
    </source>
</evidence>
<keyword evidence="3 9" id="KW-0812">Transmembrane</keyword>
<comment type="similarity">
    <text evidence="9">Belongs to the G-protein coupled receptor 1 family.</text>
</comment>
<evidence type="ECO:0000256" key="8">
    <source>
        <dbReference type="ARBA" id="ARBA00023224"/>
    </source>
</evidence>
<dbReference type="RefSeq" id="XP_007953968.1">
    <property type="nucleotide sequence ID" value="XM_007955777.2"/>
</dbReference>
<keyword evidence="7 9" id="KW-0675">Receptor</keyword>
<dbReference type="PANTHER" id="PTHR11334">
    <property type="entry name" value="MAS-RELATED G-PROTEIN COUPLED RECEPTOR"/>
    <property type="match status" value="1"/>
</dbReference>
<dbReference type="InterPro" id="IPR026234">
    <property type="entry name" value="MRGPCRFAMILY"/>
</dbReference>
<reference evidence="14" key="1">
    <citation type="submission" date="2025-08" db="UniProtKB">
        <authorList>
            <consortium name="RefSeq"/>
        </authorList>
    </citation>
    <scope>IDENTIFICATION</scope>
</reference>
<dbReference type="SUPFAM" id="SSF81321">
    <property type="entry name" value="Family A G protein-coupled receptor-like"/>
    <property type="match status" value="1"/>
</dbReference>
<dbReference type="GO" id="GO:0004930">
    <property type="term" value="F:G protein-coupled receptor activity"/>
    <property type="evidence" value="ECO:0007669"/>
    <property type="project" value="UniProtKB-KW"/>
</dbReference>
<keyword evidence="13" id="KW-1185">Reference proteome</keyword>
<proteinExistence type="inferred from homology"/>
<evidence type="ECO:0000256" key="1">
    <source>
        <dbReference type="ARBA" id="ARBA00004651"/>
    </source>
</evidence>
<sequence>MDPSVPTLETELTTMNGSDDALSPNCNVETLTQDLLIVIIALGGLAGNMVVLLFLGFHMKKNAFSVYILNLAMADFLFLCCCTIDSLLKLIEFFHSFYIFIPYFNTMSSFAYIASLSILSIISTERCLSILCPIWYRCHRPKHLSAIMCALLWTLALLLGILEGNYCGFLSGDFRAKWCQVLDFITAGWLIFLYVLLSGTSMTLLTRALCISQRMQLTRLYVTIVLTVLVFFLCGLPYGIYWFLLYWIYSESNMFLCYLSLVGIVLSCVNSSANPIIYFFVGSFRQRRQWQRLPWTLKMLLQKALQDTPEVADSGGSLTKETMKMSGSSVV</sequence>
<feature type="transmembrane region" description="Helical" evidence="11">
    <location>
        <begin position="35"/>
        <end position="55"/>
    </location>
</feature>
<evidence type="ECO:0000256" key="4">
    <source>
        <dbReference type="ARBA" id="ARBA00022989"/>
    </source>
</evidence>
<dbReference type="PROSITE" id="PS50262">
    <property type="entry name" value="G_PROTEIN_RECEP_F1_2"/>
    <property type="match status" value="1"/>
</dbReference>
<dbReference type="PRINTS" id="PR00237">
    <property type="entry name" value="GPCRRHODOPSN"/>
</dbReference>
<feature type="transmembrane region" description="Helical" evidence="11">
    <location>
        <begin position="143"/>
        <end position="162"/>
    </location>
</feature>
<dbReference type="OrthoDB" id="9631784at2759"/>
<dbReference type="PRINTS" id="PR02108">
    <property type="entry name" value="MRGPCRFAMILY"/>
</dbReference>
<name>A0A8B7B1B6_ORYAF</name>
<evidence type="ECO:0000256" key="9">
    <source>
        <dbReference type="RuleBase" id="RU000688"/>
    </source>
</evidence>
<keyword evidence="2" id="KW-1003">Cell membrane</keyword>
<accession>A0A8B7B1B6</accession>
<gene>
    <name evidence="14" type="primary">LOC103209873</name>
</gene>
<evidence type="ECO:0000256" key="11">
    <source>
        <dbReference type="SAM" id="Phobius"/>
    </source>
</evidence>
<dbReference type="GO" id="GO:0005886">
    <property type="term" value="C:plasma membrane"/>
    <property type="evidence" value="ECO:0007669"/>
    <property type="project" value="UniProtKB-SubCell"/>
</dbReference>
<evidence type="ECO:0000256" key="2">
    <source>
        <dbReference type="ARBA" id="ARBA00022475"/>
    </source>
</evidence>
<dbReference type="PROSITE" id="PS00237">
    <property type="entry name" value="G_PROTEIN_RECEP_F1_1"/>
    <property type="match status" value="1"/>
</dbReference>
<feature type="transmembrane region" description="Helical" evidence="11">
    <location>
        <begin position="255"/>
        <end position="281"/>
    </location>
</feature>
<dbReference type="FunFam" id="1.20.1070.10:FF:000140">
    <property type="entry name" value="Mas-related G-protein coupled receptor member X2"/>
    <property type="match status" value="1"/>
</dbReference>
<feature type="compositionally biased region" description="Polar residues" evidence="10">
    <location>
        <begin position="316"/>
        <end position="331"/>
    </location>
</feature>
<feature type="transmembrane region" description="Helical" evidence="11">
    <location>
        <begin position="182"/>
        <end position="208"/>
    </location>
</feature>
<dbReference type="Proteomes" id="UP000694850">
    <property type="component" value="Unplaced"/>
</dbReference>
<keyword evidence="5 9" id="KW-0297">G-protein coupled receptor</keyword>
<feature type="region of interest" description="Disordered" evidence="10">
    <location>
        <begin position="310"/>
        <end position="331"/>
    </location>
</feature>
<comment type="subcellular location">
    <subcellularLocation>
        <location evidence="1">Cell membrane</location>
        <topology evidence="1">Multi-pass membrane protein</topology>
    </subcellularLocation>
</comment>
<evidence type="ECO:0000256" key="7">
    <source>
        <dbReference type="ARBA" id="ARBA00023170"/>
    </source>
</evidence>
<feature type="transmembrane region" description="Helical" evidence="11">
    <location>
        <begin position="220"/>
        <end position="249"/>
    </location>
</feature>
<evidence type="ECO:0000256" key="6">
    <source>
        <dbReference type="ARBA" id="ARBA00023136"/>
    </source>
</evidence>
<feature type="transmembrane region" description="Helical" evidence="11">
    <location>
        <begin position="67"/>
        <end position="91"/>
    </location>
</feature>
<dbReference type="InterPro" id="IPR017452">
    <property type="entry name" value="GPCR_Rhodpsn_7TM"/>
</dbReference>
<evidence type="ECO:0000256" key="10">
    <source>
        <dbReference type="SAM" id="MobiDB-lite"/>
    </source>
</evidence>
<dbReference type="Gene3D" id="1.20.1070.10">
    <property type="entry name" value="Rhodopsin 7-helix transmembrane proteins"/>
    <property type="match status" value="1"/>
</dbReference>